<comment type="caution">
    <text evidence="3">The sequence shown here is derived from an EMBL/GenBank/DDBJ whole genome shotgun (WGS) entry which is preliminary data.</text>
</comment>
<dbReference type="Proteomes" id="UP000621560">
    <property type="component" value="Unassembled WGS sequence"/>
</dbReference>
<dbReference type="EMBL" id="JACXIZ010000017">
    <property type="protein sequence ID" value="MBD2845652.1"/>
    <property type="molecule type" value="Genomic_DNA"/>
</dbReference>
<dbReference type="InterPro" id="IPR018910">
    <property type="entry name" value="LpqB_C"/>
</dbReference>
<dbReference type="PANTHER" id="PTHR36842">
    <property type="entry name" value="PROTEIN TOLB HOMOLOG"/>
    <property type="match status" value="1"/>
</dbReference>
<feature type="chain" id="PRO_5037323801" evidence="1">
    <location>
        <begin position="33"/>
        <end position="373"/>
    </location>
</feature>
<dbReference type="AlphaFoldDB" id="A0A927BRX5"/>
<dbReference type="PROSITE" id="PS51257">
    <property type="entry name" value="PROKAR_LIPOPROTEIN"/>
    <property type="match status" value="1"/>
</dbReference>
<dbReference type="Gene3D" id="2.120.10.30">
    <property type="entry name" value="TolB, C-terminal domain"/>
    <property type="match status" value="1"/>
</dbReference>
<dbReference type="InterPro" id="IPR011042">
    <property type="entry name" value="6-blade_b-propeller_TolB-like"/>
</dbReference>
<name>A0A927BRX5_9BACL</name>
<evidence type="ECO:0000313" key="3">
    <source>
        <dbReference type="EMBL" id="MBD2845652.1"/>
    </source>
</evidence>
<sequence>MKNQRNHQPTKRTALALMAACLLAAGCGQSNANEGREVIEKPDKEITVLENGAQAQDSAAQVQTIDELEALRGFDWLNEEEIIVSQPNEEAEPITVEGEARYPNHLYAYNLTTDELEPLQESDEEQNFALLSPDRKHLFYKVMEEASGFPHMLDLESGESIRLMEDQLFAYEGDWADNTHVVFGTVTGQIVSADVEGNVEVLAEAGGVVSDVHRIDDRLYYQNGGVLYMLELADDGTAGEARELMEGVDWVVPSPDGQQLAIVRQSGEAERTLMLTDLEGNEKTSLATSTQIFGTSWAPDGTRLVYNAVSESGGDKGVFIADAVTGQTTQIAVDMEYAADKIRWSPSGARLLTAQSVETDEGYTFKTYVITLQ</sequence>
<feature type="signal peptide" evidence="1">
    <location>
        <begin position="1"/>
        <end position="32"/>
    </location>
</feature>
<proteinExistence type="predicted"/>
<evidence type="ECO:0000313" key="4">
    <source>
        <dbReference type="Proteomes" id="UP000621560"/>
    </source>
</evidence>
<dbReference type="PANTHER" id="PTHR36842:SF1">
    <property type="entry name" value="PROTEIN TOLB"/>
    <property type="match status" value="1"/>
</dbReference>
<organism evidence="3 4">
    <name type="scientific">Paenibacillus sabuli</name>
    <dbReference type="NCBI Taxonomy" id="2772509"/>
    <lineage>
        <taxon>Bacteria</taxon>
        <taxon>Bacillati</taxon>
        <taxon>Bacillota</taxon>
        <taxon>Bacilli</taxon>
        <taxon>Bacillales</taxon>
        <taxon>Paenibacillaceae</taxon>
        <taxon>Paenibacillus</taxon>
    </lineage>
</organism>
<evidence type="ECO:0000256" key="1">
    <source>
        <dbReference type="SAM" id="SignalP"/>
    </source>
</evidence>
<gene>
    <name evidence="3" type="ORF">IDH44_10670</name>
</gene>
<keyword evidence="4" id="KW-1185">Reference proteome</keyword>
<feature type="domain" description="Lipoprotein LpqB C-terminal" evidence="2">
    <location>
        <begin position="251"/>
        <end position="351"/>
    </location>
</feature>
<keyword evidence="1" id="KW-0732">Signal</keyword>
<protein>
    <submittedName>
        <fullName evidence="3">PD40 domain-containing protein</fullName>
    </submittedName>
</protein>
<reference evidence="3" key="1">
    <citation type="submission" date="2020-09" db="EMBL/GenBank/DDBJ databases">
        <title>A novel bacterium of genus Paenibacillus, isolated from South China Sea.</title>
        <authorList>
            <person name="Huang H."/>
            <person name="Mo K."/>
            <person name="Hu Y."/>
        </authorList>
    </citation>
    <scope>NUCLEOTIDE SEQUENCE</scope>
    <source>
        <strain evidence="3">IB182496</strain>
    </source>
</reference>
<evidence type="ECO:0000259" key="2">
    <source>
        <dbReference type="Pfam" id="PF10647"/>
    </source>
</evidence>
<dbReference type="SUPFAM" id="SSF69304">
    <property type="entry name" value="Tricorn protease N-terminal domain"/>
    <property type="match status" value="1"/>
</dbReference>
<dbReference type="RefSeq" id="WP_190917455.1">
    <property type="nucleotide sequence ID" value="NZ_JACXIZ010000017.1"/>
</dbReference>
<dbReference type="Pfam" id="PF10647">
    <property type="entry name" value="Gmad1"/>
    <property type="match status" value="1"/>
</dbReference>
<accession>A0A927BRX5</accession>